<dbReference type="Pfam" id="PF01035">
    <property type="entry name" value="DNA_binding_1"/>
    <property type="match status" value="1"/>
</dbReference>
<dbReference type="EMBL" id="FUKP01000067">
    <property type="protein sequence ID" value="SJN34497.1"/>
    <property type="molecule type" value="Genomic_DNA"/>
</dbReference>
<dbReference type="InterPro" id="IPR001497">
    <property type="entry name" value="MethylDNA_cys_MeTrfase_AS"/>
</dbReference>
<dbReference type="PROSITE" id="PS00374">
    <property type="entry name" value="MGMT"/>
    <property type="match status" value="1"/>
</dbReference>
<dbReference type="CDD" id="cd06445">
    <property type="entry name" value="ATase"/>
    <property type="match status" value="1"/>
</dbReference>
<evidence type="ECO:0000256" key="5">
    <source>
        <dbReference type="ARBA" id="ARBA00022679"/>
    </source>
</evidence>
<reference evidence="10 11" key="1">
    <citation type="submission" date="2017-02" db="EMBL/GenBank/DDBJ databases">
        <authorList>
            <person name="Peterson S.W."/>
        </authorList>
    </citation>
    <scope>NUCLEOTIDE SEQUENCE [LARGE SCALE GENOMIC DNA]</scope>
    <source>
        <strain evidence="10 11">2B3F</strain>
    </source>
</reference>
<evidence type="ECO:0000313" key="11">
    <source>
        <dbReference type="Proteomes" id="UP000196230"/>
    </source>
</evidence>
<comment type="catalytic activity">
    <reaction evidence="1">
        <text>a 4-O-methyl-thymidine in DNA + L-cysteinyl-[protein] = a thymidine in DNA + S-methyl-L-cysteinyl-[protein]</text>
        <dbReference type="Rhea" id="RHEA:53428"/>
        <dbReference type="Rhea" id="RHEA-COMP:10131"/>
        <dbReference type="Rhea" id="RHEA-COMP:10132"/>
        <dbReference type="Rhea" id="RHEA-COMP:13555"/>
        <dbReference type="Rhea" id="RHEA-COMP:13556"/>
        <dbReference type="ChEBI" id="CHEBI:29950"/>
        <dbReference type="ChEBI" id="CHEBI:82612"/>
        <dbReference type="ChEBI" id="CHEBI:137386"/>
        <dbReference type="ChEBI" id="CHEBI:137387"/>
        <dbReference type="EC" id="2.1.1.63"/>
    </reaction>
</comment>
<evidence type="ECO:0000256" key="1">
    <source>
        <dbReference type="ARBA" id="ARBA00001286"/>
    </source>
</evidence>
<dbReference type="FunFam" id="1.10.10.10:FF:000214">
    <property type="entry name" value="Methylated-DNA--protein-cysteine methyltransferase"/>
    <property type="match status" value="1"/>
</dbReference>
<name>A0A1R4JR78_9MICC</name>
<dbReference type="Proteomes" id="UP000196230">
    <property type="component" value="Unassembled WGS sequence"/>
</dbReference>
<proteinExistence type="inferred from homology"/>
<dbReference type="GO" id="GO:0006281">
    <property type="term" value="P:DNA repair"/>
    <property type="evidence" value="ECO:0007669"/>
    <property type="project" value="UniProtKB-KW"/>
</dbReference>
<evidence type="ECO:0000313" key="10">
    <source>
        <dbReference type="EMBL" id="SJN34497.1"/>
    </source>
</evidence>
<comment type="similarity">
    <text evidence="2">Belongs to the MGMT family.</text>
</comment>
<evidence type="ECO:0000256" key="8">
    <source>
        <dbReference type="ARBA" id="ARBA00049348"/>
    </source>
</evidence>
<evidence type="ECO:0000256" key="7">
    <source>
        <dbReference type="ARBA" id="ARBA00023204"/>
    </source>
</evidence>
<dbReference type="PANTHER" id="PTHR10815:SF5">
    <property type="entry name" value="METHYLATED-DNA--PROTEIN-CYSTEINE METHYLTRANSFERASE"/>
    <property type="match status" value="1"/>
</dbReference>
<dbReference type="NCBIfam" id="TIGR00589">
    <property type="entry name" value="ogt"/>
    <property type="match status" value="1"/>
</dbReference>
<dbReference type="GO" id="GO:0003908">
    <property type="term" value="F:methylated-DNA-[protein]-cysteine S-methyltransferase activity"/>
    <property type="evidence" value="ECO:0007669"/>
    <property type="project" value="UniProtKB-EC"/>
</dbReference>
<dbReference type="PANTHER" id="PTHR10815">
    <property type="entry name" value="METHYLATED-DNA--PROTEIN-CYSTEINE METHYLTRANSFERASE"/>
    <property type="match status" value="1"/>
</dbReference>
<keyword evidence="7" id="KW-0234">DNA repair</keyword>
<keyword evidence="6" id="KW-0227">DNA damage</keyword>
<keyword evidence="4 10" id="KW-0489">Methyltransferase</keyword>
<keyword evidence="5 10" id="KW-0808">Transferase</keyword>
<feature type="domain" description="Methylated-DNA-[protein]-cysteine S-methyltransferase DNA binding" evidence="9">
    <location>
        <begin position="118"/>
        <end position="197"/>
    </location>
</feature>
<dbReference type="AlphaFoldDB" id="A0A1R4JR78"/>
<accession>A0A1R4JR78</accession>
<organism evidence="10 11">
    <name type="scientific">Micrococcus lylae</name>
    <dbReference type="NCBI Taxonomy" id="1273"/>
    <lineage>
        <taxon>Bacteria</taxon>
        <taxon>Bacillati</taxon>
        <taxon>Actinomycetota</taxon>
        <taxon>Actinomycetes</taxon>
        <taxon>Micrococcales</taxon>
        <taxon>Micrococcaceae</taxon>
        <taxon>Micrococcus</taxon>
    </lineage>
</organism>
<dbReference type="InterPro" id="IPR014048">
    <property type="entry name" value="MethylDNA_cys_MeTrfase_DNA-bd"/>
</dbReference>
<evidence type="ECO:0000256" key="3">
    <source>
        <dbReference type="ARBA" id="ARBA00011918"/>
    </source>
</evidence>
<dbReference type="Gene3D" id="1.10.10.10">
    <property type="entry name" value="Winged helix-like DNA-binding domain superfamily/Winged helix DNA-binding domain"/>
    <property type="match status" value="1"/>
</dbReference>
<dbReference type="GO" id="GO:0032259">
    <property type="term" value="P:methylation"/>
    <property type="evidence" value="ECO:0007669"/>
    <property type="project" value="UniProtKB-KW"/>
</dbReference>
<dbReference type="SUPFAM" id="SSF46767">
    <property type="entry name" value="Methylated DNA-protein cysteine methyltransferase, C-terminal domain"/>
    <property type="match status" value="1"/>
</dbReference>
<dbReference type="InterPro" id="IPR036217">
    <property type="entry name" value="MethylDNA_cys_MeTrfase_DNAb"/>
</dbReference>
<comment type="catalytic activity">
    <reaction evidence="8">
        <text>a 6-O-methyl-2'-deoxyguanosine in DNA + L-cysteinyl-[protein] = S-methyl-L-cysteinyl-[protein] + a 2'-deoxyguanosine in DNA</text>
        <dbReference type="Rhea" id="RHEA:24000"/>
        <dbReference type="Rhea" id="RHEA-COMP:10131"/>
        <dbReference type="Rhea" id="RHEA-COMP:10132"/>
        <dbReference type="Rhea" id="RHEA-COMP:11367"/>
        <dbReference type="Rhea" id="RHEA-COMP:11368"/>
        <dbReference type="ChEBI" id="CHEBI:29950"/>
        <dbReference type="ChEBI" id="CHEBI:82612"/>
        <dbReference type="ChEBI" id="CHEBI:85445"/>
        <dbReference type="ChEBI" id="CHEBI:85448"/>
        <dbReference type="EC" id="2.1.1.63"/>
    </reaction>
</comment>
<evidence type="ECO:0000259" key="9">
    <source>
        <dbReference type="Pfam" id="PF01035"/>
    </source>
</evidence>
<dbReference type="RefSeq" id="WP_087134513.1">
    <property type="nucleotide sequence ID" value="NZ_FUKP01000067.1"/>
</dbReference>
<protein>
    <recommendedName>
        <fullName evidence="3">methylated-DNA--[protein]-cysteine S-methyltransferase</fullName>
        <ecNumber evidence="3">2.1.1.63</ecNumber>
    </recommendedName>
</protein>
<sequence length="201" mass="21121">MTAFDDVLPELRWTAAALPGTELNLVAVFSPEDQTVRASGVAVPAGDEPQAAAIGRLLLELMDRLEEVAPATAAREMNPMPVEPHPRLEQPVADALAAYAGGDVGALDGLAVEQPGTDFRQAAWKGLRRIPAGAPLSYGRFAEEIGKPTAVRAAGTACAKNLVAVVVPCHRVVRADGSVGSYLYGAEAKRALLEHEAKHAR</sequence>
<dbReference type="InterPro" id="IPR036388">
    <property type="entry name" value="WH-like_DNA-bd_sf"/>
</dbReference>
<dbReference type="EC" id="2.1.1.63" evidence="3"/>
<evidence type="ECO:0000256" key="2">
    <source>
        <dbReference type="ARBA" id="ARBA00008711"/>
    </source>
</evidence>
<gene>
    <name evidence="10" type="ORF">FM125_10100</name>
</gene>
<evidence type="ECO:0000256" key="4">
    <source>
        <dbReference type="ARBA" id="ARBA00022603"/>
    </source>
</evidence>
<evidence type="ECO:0000256" key="6">
    <source>
        <dbReference type="ARBA" id="ARBA00022763"/>
    </source>
</evidence>